<dbReference type="PANTHER" id="PTHR33653">
    <property type="entry name" value="RIBONUCLEASE VAPC2"/>
    <property type="match status" value="1"/>
</dbReference>
<organism evidence="10 11">
    <name type="scientific">Falsiroseomonas selenitidurans</name>
    <dbReference type="NCBI Taxonomy" id="2716335"/>
    <lineage>
        <taxon>Bacteria</taxon>
        <taxon>Pseudomonadati</taxon>
        <taxon>Pseudomonadota</taxon>
        <taxon>Alphaproteobacteria</taxon>
        <taxon>Acetobacterales</taxon>
        <taxon>Roseomonadaceae</taxon>
        <taxon>Falsiroseomonas</taxon>
    </lineage>
</organism>
<feature type="binding site" evidence="8">
    <location>
        <position position="98"/>
    </location>
    <ligand>
        <name>Mg(2+)</name>
        <dbReference type="ChEBI" id="CHEBI:18420"/>
    </ligand>
</feature>
<dbReference type="RefSeq" id="WP_168027552.1">
    <property type="nucleotide sequence ID" value="NZ_JAAVNE010000003.1"/>
</dbReference>
<dbReference type="Gene3D" id="3.40.50.1010">
    <property type="entry name" value="5'-nuclease"/>
    <property type="match status" value="1"/>
</dbReference>
<protein>
    <recommendedName>
        <fullName evidence="8">Ribonuclease VapC</fullName>
        <shortName evidence="8">RNase VapC</shortName>
        <ecNumber evidence="8">3.1.-.-</ecNumber>
    </recommendedName>
    <alternativeName>
        <fullName evidence="8">Toxin VapC</fullName>
    </alternativeName>
</protein>
<dbReference type="InterPro" id="IPR050556">
    <property type="entry name" value="Type_II_TA_system_RNase"/>
</dbReference>
<evidence type="ECO:0000256" key="8">
    <source>
        <dbReference type="HAMAP-Rule" id="MF_00265"/>
    </source>
</evidence>
<evidence type="ECO:0000256" key="3">
    <source>
        <dbReference type="ARBA" id="ARBA00022722"/>
    </source>
</evidence>
<dbReference type="EC" id="3.1.-.-" evidence="8"/>
<evidence type="ECO:0000313" key="11">
    <source>
        <dbReference type="Proteomes" id="UP000787635"/>
    </source>
</evidence>
<accession>A0ABX1E340</accession>
<evidence type="ECO:0000256" key="7">
    <source>
        <dbReference type="ARBA" id="ARBA00038093"/>
    </source>
</evidence>
<feature type="binding site" evidence="8">
    <location>
        <position position="4"/>
    </location>
    <ligand>
        <name>Mg(2+)</name>
        <dbReference type="ChEBI" id="CHEBI:18420"/>
    </ligand>
</feature>
<proteinExistence type="inferred from homology"/>
<evidence type="ECO:0000256" key="5">
    <source>
        <dbReference type="ARBA" id="ARBA00022801"/>
    </source>
</evidence>
<evidence type="ECO:0000256" key="1">
    <source>
        <dbReference type="ARBA" id="ARBA00001946"/>
    </source>
</evidence>
<keyword evidence="5 8" id="KW-0378">Hydrolase</keyword>
<keyword evidence="8" id="KW-0800">Toxin</keyword>
<reference evidence="10 11" key="1">
    <citation type="submission" date="2020-03" db="EMBL/GenBank/DDBJ databases">
        <title>Roseomonas selenitidurans sp. nov. isolated from urban soil.</title>
        <authorList>
            <person name="Liu H."/>
        </authorList>
    </citation>
    <scope>NUCLEOTIDE SEQUENCE [LARGE SCALE GENOMIC DNA]</scope>
    <source>
        <strain evidence="10 11">BU-1</strain>
    </source>
</reference>
<keyword evidence="6 8" id="KW-0460">Magnesium</keyword>
<dbReference type="EMBL" id="JAAVNE010000003">
    <property type="protein sequence ID" value="NKC29932.1"/>
    <property type="molecule type" value="Genomic_DNA"/>
</dbReference>
<dbReference type="InterPro" id="IPR002716">
    <property type="entry name" value="PIN_dom"/>
</dbReference>
<gene>
    <name evidence="8" type="primary">vapC</name>
    <name evidence="10" type="ORF">HEQ75_03590</name>
</gene>
<dbReference type="CDD" id="cd09871">
    <property type="entry name" value="PIN_MtVapC28-VapC30-like"/>
    <property type="match status" value="1"/>
</dbReference>
<comment type="function">
    <text evidence="8">Toxic component of a toxin-antitoxin (TA) system. An RNase.</text>
</comment>
<dbReference type="Pfam" id="PF01850">
    <property type="entry name" value="PIN"/>
    <property type="match status" value="1"/>
</dbReference>
<name>A0ABX1E340_9PROT</name>
<comment type="caution">
    <text evidence="10">The sequence shown here is derived from an EMBL/GenBank/DDBJ whole genome shotgun (WGS) entry which is preliminary data.</text>
</comment>
<keyword evidence="3 8" id="KW-0540">Nuclease</keyword>
<comment type="similarity">
    <text evidence="7 8">Belongs to the PINc/VapC protein family.</text>
</comment>
<sequence>MILDTSALMSIVLGEPDAPVFVAALQTGEPVAISAASWLEAAIVAENRAGLTPQGLDEALGWIAPEVVPVTLAQVQMAREAHRRFGKGRHRAALNFGDCFAYALAQERRQPLLFKGDDFSQTDVKAAL</sequence>
<evidence type="ECO:0000256" key="4">
    <source>
        <dbReference type="ARBA" id="ARBA00022723"/>
    </source>
</evidence>
<keyword evidence="11" id="KW-1185">Reference proteome</keyword>
<evidence type="ECO:0000313" key="10">
    <source>
        <dbReference type="EMBL" id="NKC29932.1"/>
    </source>
</evidence>
<keyword evidence="4 8" id="KW-0479">Metal-binding</keyword>
<keyword evidence="2 8" id="KW-1277">Toxin-antitoxin system</keyword>
<comment type="cofactor">
    <cofactor evidence="1 8">
        <name>Mg(2+)</name>
        <dbReference type="ChEBI" id="CHEBI:18420"/>
    </cofactor>
</comment>
<dbReference type="PANTHER" id="PTHR33653:SF1">
    <property type="entry name" value="RIBONUCLEASE VAPC2"/>
    <property type="match status" value="1"/>
</dbReference>
<dbReference type="SUPFAM" id="SSF88723">
    <property type="entry name" value="PIN domain-like"/>
    <property type="match status" value="1"/>
</dbReference>
<dbReference type="Proteomes" id="UP000787635">
    <property type="component" value="Unassembled WGS sequence"/>
</dbReference>
<evidence type="ECO:0000256" key="6">
    <source>
        <dbReference type="ARBA" id="ARBA00022842"/>
    </source>
</evidence>
<evidence type="ECO:0000256" key="2">
    <source>
        <dbReference type="ARBA" id="ARBA00022649"/>
    </source>
</evidence>
<evidence type="ECO:0000259" key="9">
    <source>
        <dbReference type="Pfam" id="PF01850"/>
    </source>
</evidence>
<feature type="domain" description="PIN" evidence="9">
    <location>
        <begin position="1"/>
        <end position="124"/>
    </location>
</feature>
<dbReference type="InterPro" id="IPR022907">
    <property type="entry name" value="VapC_family"/>
</dbReference>
<dbReference type="HAMAP" id="MF_00265">
    <property type="entry name" value="VapC_Nob1"/>
    <property type="match status" value="1"/>
</dbReference>
<dbReference type="InterPro" id="IPR029060">
    <property type="entry name" value="PIN-like_dom_sf"/>
</dbReference>